<dbReference type="GO" id="GO:0005737">
    <property type="term" value="C:cytoplasm"/>
    <property type="evidence" value="ECO:0007669"/>
    <property type="project" value="UniProtKB-SubCell"/>
</dbReference>
<dbReference type="GO" id="GO:0051607">
    <property type="term" value="P:defense response to virus"/>
    <property type="evidence" value="ECO:0007669"/>
    <property type="project" value="UniProtKB-KW"/>
</dbReference>
<comment type="subcellular location">
    <subcellularLocation>
        <location evidence="1">Cytoplasm</location>
    </subcellularLocation>
</comment>
<comment type="caution">
    <text evidence="6">The sequence shown here is derived from an EMBL/GenBank/DDBJ whole genome shotgun (WGS) entry which is preliminary data.</text>
</comment>
<evidence type="ECO:0000256" key="4">
    <source>
        <dbReference type="ARBA" id="ARBA00023118"/>
    </source>
</evidence>
<reference evidence="6" key="2">
    <citation type="journal article" date="2014" name="ISME J.">
        <title>Microbial stratification in low pH oxic and suboxic macroscopic growths along an acid mine drainage.</title>
        <authorList>
            <person name="Mendez-Garcia C."/>
            <person name="Mesa V."/>
            <person name="Sprenger R.R."/>
            <person name="Richter M."/>
            <person name="Diez M.S."/>
            <person name="Solano J."/>
            <person name="Bargiela R."/>
            <person name="Golyshina O.V."/>
            <person name="Manteca A."/>
            <person name="Ramos J.L."/>
            <person name="Gallego J.R."/>
            <person name="Llorente I."/>
            <person name="Martins Dos Santos V.A."/>
            <person name="Jensen O.N."/>
            <person name="Pelaez A.I."/>
            <person name="Sanchez J."/>
            <person name="Ferrer M."/>
        </authorList>
    </citation>
    <scope>NUCLEOTIDE SEQUENCE</scope>
</reference>
<keyword evidence="4" id="KW-0051">Antiviral defense</keyword>
<evidence type="ECO:0000256" key="2">
    <source>
        <dbReference type="ARBA" id="ARBA00006161"/>
    </source>
</evidence>
<dbReference type="InterPro" id="IPR023101">
    <property type="entry name" value="AF1862-like_dom_sf"/>
</dbReference>
<protein>
    <recommendedName>
        <fullName evidence="5">CRISPR type III-B/RAMP module-associated protein Cmr5</fullName>
    </recommendedName>
</protein>
<evidence type="ECO:0000256" key="5">
    <source>
        <dbReference type="ARBA" id="ARBA00030001"/>
    </source>
</evidence>
<dbReference type="AlphaFoldDB" id="T1C7R0"/>
<dbReference type="NCBIfam" id="TIGR01881">
    <property type="entry name" value="cas_Cmr5"/>
    <property type="match status" value="1"/>
</dbReference>
<evidence type="ECO:0000256" key="3">
    <source>
        <dbReference type="ARBA" id="ARBA00022490"/>
    </source>
</evidence>
<gene>
    <name evidence="6" type="ORF">B1B_01333</name>
</gene>
<name>T1C7R0_9ZZZZ</name>
<proteinExistence type="inferred from homology"/>
<organism evidence="6">
    <name type="scientific">mine drainage metagenome</name>
    <dbReference type="NCBI Taxonomy" id="410659"/>
    <lineage>
        <taxon>unclassified sequences</taxon>
        <taxon>metagenomes</taxon>
        <taxon>ecological metagenomes</taxon>
    </lineage>
</organism>
<evidence type="ECO:0000313" key="6">
    <source>
        <dbReference type="EMBL" id="EQD76963.1"/>
    </source>
</evidence>
<dbReference type="EMBL" id="AUZY01000927">
    <property type="protein sequence ID" value="EQD76963.1"/>
    <property type="molecule type" value="Genomic_DNA"/>
</dbReference>
<evidence type="ECO:0000256" key="1">
    <source>
        <dbReference type="ARBA" id="ARBA00004496"/>
    </source>
</evidence>
<dbReference type="InterPro" id="IPR010160">
    <property type="entry name" value="CRISPR-assoc_prot_Cmr5"/>
</dbReference>
<dbReference type="Pfam" id="PF09701">
    <property type="entry name" value="Cas_Cmr5"/>
    <property type="match status" value="1"/>
</dbReference>
<comment type="similarity">
    <text evidence="2">Belongs to the CRISPR system Cmr5 family.</text>
</comment>
<dbReference type="Gene3D" id="1.10.520.30">
    <property type="entry name" value="AF1862-like domain"/>
    <property type="match status" value="1"/>
</dbReference>
<reference evidence="6" key="1">
    <citation type="submission" date="2013-08" db="EMBL/GenBank/DDBJ databases">
        <authorList>
            <person name="Mendez C."/>
            <person name="Richter M."/>
            <person name="Ferrer M."/>
            <person name="Sanchez J."/>
        </authorList>
    </citation>
    <scope>NUCLEOTIDE SEQUENCE</scope>
</reference>
<accession>T1C7R0</accession>
<sequence length="138" mass="15797">MNENLDQKRARFAWEKVQQVKMGEYTKLAKSTPALIMQSGLMPVLAFLNDKGKDKTHHHHKELLDHLCEWLHKNEQFKERIRGSSFAAVMTALLGDESRDAAEHARFYQQATGETLALLRWIRQFAAATNSEGEGDDD</sequence>
<dbReference type="SUPFAM" id="SSF158568">
    <property type="entry name" value="AF1862-like"/>
    <property type="match status" value="1"/>
</dbReference>
<keyword evidence="3" id="KW-0963">Cytoplasm</keyword>